<dbReference type="PANTHER" id="PTHR21435:SF1">
    <property type="entry name" value="MITOCHONDRIAL IMPORT INNER MEMBRANE TRANSLOCASE SUBUNIT TIM29"/>
    <property type="match status" value="1"/>
</dbReference>
<organism evidence="1 2">
    <name type="scientific">Ignelater luminosus</name>
    <name type="common">Cucubano</name>
    <name type="synonym">Pyrophorus luminosus</name>
    <dbReference type="NCBI Taxonomy" id="2038154"/>
    <lineage>
        <taxon>Eukaryota</taxon>
        <taxon>Metazoa</taxon>
        <taxon>Ecdysozoa</taxon>
        <taxon>Arthropoda</taxon>
        <taxon>Hexapoda</taxon>
        <taxon>Insecta</taxon>
        <taxon>Pterygota</taxon>
        <taxon>Neoptera</taxon>
        <taxon>Endopterygota</taxon>
        <taxon>Coleoptera</taxon>
        <taxon>Polyphaga</taxon>
        <taxon>Elateriformia</taxon>
        <taxon>Elateroidea</taxon>
        <taxon>Elateridae</taxon>
        <taxon>Agrypninae</taxon>
        <taxon>Pyrophorini</taxon>
        <taxon>Ignelater</taxon>
    </lineage>
</organism>
<dbReference type="PANTHER" id="PTHR21435">
    <property type="entry name" value="MITOCHONDRIAL IMPORT INNER MEMBRANE TRANSLOCASE SUBUNIT TIM29"/>
    <property type="match status" value="1"/>
</dbReference>
<dbReference type="EMBL" id="VTPC01090965">
    <property type="protein sequence ID" value="KAF2880487.1"/>
    <property type="molecule type" value="Genomic_DNA"/>
</dbReference>
<protein>
    <recommendedName>
        <fullName evidence="3">Mitochondrial import inner membrane translocase subunit Tim29</fullName>
    </recommendedName>
</protein>
<dbReference type="Proteomes" id="UP000801492">
    <property type="component" value="Unassembled WGS sequence"/>
</dbReference>
<dbReference type="GO" id="GO:0045039">
    <property type="term" value="P:protein insertion into mitochondrial inner membrane"/>
    <property type="evidence" value="ECO:0007669"/>
    <property type="project" value="TreeGrafter"/>
</dbReference>
<reference evidence="1" key="1">
    <citation type="submission" date="2019-08" db="EMBL/GenBank/DDBJ databases">
        <title>The genome of the North American firefly Photinus pyralis.</title>
        <authorList>
            <consortium name="Photinus pyralis genome working group"/>
            <person name="Fallon T.R."/>
            <person name="Sander Lower S.E."/>
            <person name="Weng J.-K."/>
        </authorList>
    </citation>
    <scope>NUCLEOTIDE SEQUENCE</scope>
    <source>
        <strain evidence="1">TRF0915ILg1</strain>
        <tissue evidence="1">Whole body</tissue>
    </source>
</reference>
<accession>A0A8K0C7Z8</accession>
<evidence type="ECO:0000313" key="1">
    <source>
        <dbReference type="EMBL" id="KAF2880487.1"/>
    </source>
</evidence>
<dbReference type="AlphaFoldDB" id="A0A8K0C7Z8"/>
<proteinExistence type="predicted"/>
<dbReference type="Pfam" id="PF10171">
    <property type="entry name" value="Tim29"/>
    <property type="match status" value="1"/>
</dbReference>
<name>A0A8K0C7Z8_IGNLU</name>
<sequence length="200" mass="23558">MLRLSATKQNVVKRIQDINNQALQTSKNVSARFQEKIKGTFMENWVKYWKNVFIDYKAVAVDVKEDMSNKPVKAICIFSFLGSLAYFAKNNPDEVNFRDACLSAANQLMLVHPNLQKQEPVQYLKAIEQCHNQKKLKRLNIGIASIIWTDYYSDSCHIYQADCPHLQVQYKHFKDQMLDIGFLNRWWILNHKMKNYDVNY</sequence>
<dbReference type="OrthoDB" id="5970620at2759"/>
<dbReference type="InterPro" id="IPR019322">
    <property type="entry name" value="TIMM29"/>
</dbReference>
<keyword evidence="2" id="KW-1185">Reference proteome</keyword>
<evidence type="ECO:0008006" key="3">
    <source>
        <dbReference type="Google" id="ProtNLM"/>
    </source>
</evidence>
<comment type="caution">
    <text evidence="1">The sequence shown here is derived from an EMBL/GenBank/DDBJ whole genome shotgun (WGS) entry which is preliminary data.</text>
</comment>
<gene>
    <name evidence="1" type="ORF">ILUMI_25694</name>
</gene>
<evidence type="ECO:0000313" key="2">
    <source>
        <dbReference type="Proteomes" id="UP000801492"/>
    </source>
</evidence>
<dbReference type="GO" id="GO:0042721">
    <property type="term" value="C:TIM22 mitochondrial import inner membrane insertion complex"/>
    <property type="evidence" value="ECO:0007669"/>
    <property type="project" value="InterPro"/>
</dbReference>